<dbReference type="GO" id="GO:0046872">
    <property type="term" value="F:metal ion binding"/>
    <property type="evidence" value="ECO:0007669"/>
    <property type="project" value="UniProtKB-KW"/>
</dbReference>
<accession>A0A941EJR9</accession>
<dbReference type="GO" id="GO:0016020">
    <property type="term" value="C:membrane"/>
    <property type="evidence" value="ECO:0007669"/>
    <property type="project" value="UniProtKB-SubCell"/>
</dbReference>
<keyword evidence="4 13" id="KW-0812">Transmembrane</keyword>
<comment type="cofactor">
    <cofactor evidence="1">
        <name>FAD</name>
        <dbReference type="ChEBI" id="CHEBI:57692"/>
    </cofactor>
</comment>
<dbReference type="PRINTS" id="PR00409">
    <property type="entry name" value="PHDIOXRDTASE"/>
</dbReference>
<dbReference type="Pfam" id="PF01794">
    <property type="entry name" value="Ferric_reduct"/>
    <property type="match status" value="1"/>
</dbReference>
<comment type="subcellular location">
    <subcellularLocation>
        <location evidence="2">Membrane</location>
        <topology evidence="2">Multi-pass membrane protein</topology>
    </subcellularLocation>
</comment>
<gene>
    <name evidence="15" type="ORF">KDK95_21445</name>
</gene>
<keyword evidence="10" id="KW-0408">Iron</keyword>
<keyword evidence="11" id="KW-0411">Iron-sulfur</keyword>
<comment type="caution">
    <text evidence="15">The sequence shown here is derived from an EMBL/GenBank/DDBJ whole genome shotgun (WGS) entry which is preliminary data.</text>
</comment>
<feature type="transmembrane region" description="Helical" evidence="13">
    <location>
        <begin position="61"/>
        <end position="87"/>
    </location>
</feature>
<dbReference type="EMBL" id="JAGSOH010000069">
    <property type="protein sequence ID" value="MBR7828889.1"/>
    <property type="molecule type" value="Genomic_DNA"/>
</dbReference>
<keyword evidence="9" id="KW-0560">Oxidoreductase</keyword>
<feature type="transmembrane region" description="Helical" evidence="13">
    <location>
        <begin position="149"/>
        <end position="167"/>
    </location>
</feature>
<evidence type="ECO:0000313" key="16">
    <source>
        <dbReference type="Proteomes" id="UP000676325"/>
    </source>
</evidence>
<dbReference type="InterPro" id="IPR013130">
    <property type="entry name" value="Fe3_Rdtase_TM_dom"/>
</dbReference>
<dbReference type="RefSeq" id="WP_212520024.1">
    <property type="nucleotide sequence ID" value="NZ_JAGSOH010000069.1"/>
</dbReference>
<keyword evidence="8 13" id="KW-1133">Transmembrane helix</keyword>
<keyword evidence="5" id="KW-0001">2Fe-2S</keyword>
<dbReference type="Gene3D" id="3.40.50.80">
    <property type="entry name" value="Nucleotide-binding domain of ferredoxin-NADP reductase (FNR) module"/>
    <property type="match status" value="1"/>
</dbReference>
<organism evidence="15 16">
    <name type="scientific">Actinospica acidithermotolerans</name>
    <dbReference type="NCBI Taxonomy" id="2828514"/>
    <lineage>
        <taxon>Bacteria</taxon>
        <taxon>Bacillati</taxon>
        <taxon>Actinomycetota</taxon>
        <taxon>Actinomycetes</taxon>
        <taxon>Catenulisporales</taxon>
        <taxon>Actinospicaceae</taxon>
        <taxon>Actinospica</taxon>
    </lineage>
</organism>
<keyword evidence="7" id="KW-0274">FAD</keyword>
<dbReference type="CDD" id="cd06198">
    <property type="entry name" value="FNR_like_3"/>
    <property type="match status" value="1"/>
</dbReference>
<evidence type="ECO:0000256" key="6">
    <source>
        <dbReference type="ARBA" id="ARBA00022723"/>
    </source>
</evidence>
<dbReference type="GO" id="GO:0016491">
    <property type="term" value="F:oxidoreductase activity"/>
    <property type="evidence" value="ECO:0007669"/>
    <property type="project" value="UniProtKB-KW"/>
</dbReference>
<feature type="transmembrane region" description="Helical" evidence="13">
    <location>
        <begin position="211"/>
        <end position="231"/>
    </location>
</feature>
<evidence type="ECO:0000256" key="12">
    <source>
        <dbReference type="ARBA" id="ARBA00023136"/>
    </source>
</evidence>
<evidence type="ECO:0000256" key="13">
    <source>
        <dbReference type="SAM" id="Phobius"/>
    </source>
</evidence>
<dbReference type="SUPFAM" id="SSF52343">
    <property type="entry name" value="Ferredoxin reductase-like, C-terminal NADP-linked domain"/>
    <property type="match status" value="1"/>
</dbReference>
<dbReference type="Gene3D" id="2.40.30.10">
    <property type="entry name" value="Translation factors"/>
    <property type="match status" value="1"/>
</dbReference>
<dbReference type="InterPro" id="IPR050415">
    <property type="entry name" value="MRET"/>
</dbReference>
<dbReference type="InterPro" id="IPR001433">
    <property type="entry name" value="OxRdtase_FAD/NAD-bd"/>
</dbReference>
<evidence type="ECO:0000256" key="7">
    <source>
        <dbReference type="ARBA" id="ARBA00022827"/>
    </source>
</evidence>
<keyword evidence="6" id="KW-0479">Metal-binding</keyword>
<proteinExistence type="predicted"/>
<evidence type="ECO:0000256" key="1">
    <source>
        <dbReference type="ARBA" id="ARBA00001974"/>
    </source>
</evidence>
<dbReference type="Pfam" id="PF08022">
    <property type="entry name" value="FAD_binding_8"/>
    <property type="match status" value="1"/>
</dbReference>
<evidence type="ECO:0000256" key="5">
    <source>
        <dbReference type="ARBA" id="ARBA00022714"/>
    </source>
</evidence>
<dbReference type="AlphaFoldDB" id="A0A941EJR9"/>
<keyword evidence="12 13" id="KW-0472">Membrane</keyword>
<evidence type="ECO:0000256" key="3">
    <source>
        <dbReference type="ARBA" id="ARBA00022630"/>
    </source>
</evidence>
<evidence type="ECO:0000256" key="10">
    <source>
        <dbReference type="ARBA" id="ARBA00023004"/>
    </source>
</evidence>
<protein>
    <submittedName>
        <fullName evidence="15">Ferredoxin reductase family protein</fullName>
    </submittedName>
</protein>
<feature type="transmembrane region" description="Helical" evidence="13">
    <location>
        <begin position="179"/>
        <end position="199"/>
    </location>
</feature>
<dbReference type="PROSITE" id="PS51384">
    <property type="entry name" value="FAD_FR"/>
    <property type="match status" value="1"/>
</dbReference>
<reference evidence="15" key="1">
    <citation type="submission" date="2021-04" db="EMBL/GenBank/DDBJ databases">
        <title>Genome based classification of Actinospica acidithermotolerans sp. nov., an actinobacterium isolated from an Indonesian hot spring.</title>
        <authorList>
            <person name="Kusuma A.B."/>
            <person name="Putra K.E."/>
            <person name="Nafisah S."/>
            <person name="Loh J."/>
            <person name="Nouioui I."/>
            <person name="Goodfellow M."/>
        </authorList>
    </citation>
    <scope>NUCLEOTIDE SEQUENCE</scope>
    <source>
        <strain evidence="15">MGRD01-02</strain>
    </source>
</reference>
<evidence type="ECO:0000256" key="9">
    <source>
        <dbReference type="ARBA" id="ARBA00023002"/>
    </source>
</evidence>
<dbReference type="Proteomes" id="UP000676325">
    <property type="component" value="Unassembled WGS sequence"/>
</dbReference>
<dbReference type="InterPro" id="IPR039261">
    <property type="entry name" value="FNR_nucleotide-bd"/>
</dbReference>
<evidence type="ECO:0000256" key="4">
    <source>
        <dbReference type="ARBA" id="ARBA00022692"/>
    </source>
</evidence>
<name>A0A941EJR9_9ACTN</name>
<dbReference type="InterPro" id="IPR017938">
    <property type="entry name" value="Riboflavin_synthase-like_b-brl"/>
</dbReference>
<evidence type="ECO:0000256" key="11">
    <source>
        <dbReference type="ARBA" id="ARBA00023014"/>
    </source>
</evidence>
<evidence type="ECO:0000313" key="15">
    <source>
        <dbReference type="EMBL" id="MBR7828889.1"/>
    </source>
</evidence>
<keyword evidence="16" id="KW-1185">Reference proteome</keyword>
<dbReference type="PANTHER" id="PTHR47354">
    <property type="entry name" value="NADH OXIDOREDUCTASE HCR"/>
    <property type="match status" value="1"/>
</dbReference>
<feature type="transmembrane region" description="Helical" evidence="13">
    <location>
        <begin position="29"/>
        <end position="49"/>
    </location>
</feature>
<dbReference type="InterPro" id="IPR017927">
    <property type="entry name" value="FAD-bd_FR_type"/>
</dbReference>
<evidence type="ECO:0000256" key="8">
    <source>
        <dbReference type="ARBA" id="ARBA00022989"/>
    </source>
</evidence>
<dbReference type="PANTHER" id="PTHR47354:SF8">
    <property type="entry name" value="1,2-PHENYLACETYL-COA EPOXIDASE, SUBUNIT E"/>
    <property type="match status" value="1"/>
</dbReference>
<feature type="transmembrane region" description="Helical" evidence="13">
    <location>
        <begin position="108"/>
        <end position="129"/>
    </location>
</feature>
<evidence type="ECO:0000259" key="14">
    <source>
        <dbReference type="PROSITE" id="PS51384"/>
    </source>
</evidence>
<dbReference type="InterPro" id="IPR013112">
    <property type="entry name" value="FAD-bd_8"/>
</dbReference>
<dbReference type="GO" id="GO:0050660">
    <property type="term" value="F:flavin adenine dinucleotide binding"/>
    <property type="evidence" value="ECO:0007669"/>
    <property type="project" value="TreeGrafter"/>
</dbReference>
<dbReference type="Pfam" id="PF00175">
    <property type="entry name" value="NAD_binding_1"/>
    <property type="match status" value="1"/>
</dbReference>
<keyword evidence="3" id="KW-0285">Flavoprotein</keyword>
<feature type="domain" description="FAD-binding FR-type" evidence="14">
    <location>
        <begin position="237"/>
        <end position="337"/>
    </location>
</feature>
<dbReference type="GO" id="GO:0051537">
    <property type="term" value="F:2 iron, 2 sulfur cluster binding"/>
    <property type="evidence" value="ECO:0007669"/>
    <property type="project" value="UniProtKB-KW"/>
</dbReference>
<dbReference type="SUPFAM" id="SSF63380">
    <property type="entry name" value="Riboflavin synthase domain-like"/>
    <property type="match status" value="1"/>
</dbReference>
<sequence>MTTTTGQGHRAARPAAASATVLPRPGRTWTYALVAAIALGAILVVSIWWQDTTAASLGNTAGLVTAAGRVLGMLAAYLLLVLVALMARIPVLEHRVGSDVLTRVHRALGEYTVTLAACHALLIIIGYALTAHANPVSETVTLELDYPDVLMATAALGLLIWIGIVSARAVRRRMAYESWYYIHLYVYLAMALAFSHEFANGAEFSTSARNRAIWVTAHVLVAALLVVYRIAVPVYRSIRHDVRVTNMVRESKGVVSLHLTGRDLAKLKIQPGQFLRWRFLDRAHWWQSHPYSVSAAPSDTRLRITVKDLGDASGSLSRLRPGTRVWFEGPYGAFTARRLDPTGGGKVLMIAGGVGITPLRALFESLPGGGGSAVLLYRASDPSELPLYQELARIAQRRGFGLFPLVGSRQANPDPFSAAELRRLVPDLAERDVYLCGPPGLVHAARKGLRRAKVPGRRIHVESFDF</sequence>
<evidence type="ECO:0000256" key="2">
    <source>
        <dbReference type="ARBA" id="ARBA00004141"/>
    </source>
</evidence>
<dbReference type="SFLD" id="SFLDS00052">
    <property type="entry name" value="Ferric_Reductase_Domain"/>
    <property type="match status" value="1"/>
</dbReference>